<proteinExistence type="predicted"/>
<reference evidence="1 2" key="1">
    <citation type="submission" date="2015-12" db="EMBL/GenBank/DDBJ databases">
        <title>The genome of Folsomia candida.</title>
        <authorList>
            <person name="Faddeeva A."/>
            <person name="Derks M.F."/>
            <person name="Anvar Y."/>
            <person name="Smit S."/>
            <person name="Van Straalen N."/>
            <person name="Roelofs D."/>
        </authorList>
    </citation>
    <scope>NUCLEOTIDE SEQUENCE [LARGE SCALE GENOMIC DNA]</scope>
    <source>
        <strain evidence="1 2">VU population</strain>
        <tissue evidence="1">Whole body</tissue>
    </source>
</reference>
<sequence>MPYALKIMSDCIPNYSDQKKIQLVSSVINHSNQNDPEAIVPVFTTMPIFLPDEENFDTVDGKLYTIVFYKIHAILVEVDFDKLKISFMDSLPEYLSDVEKKIMFNDIRAVLRESLMNLKARLLNLDHMLYENVDPNGTRVFRNNMIEELMKTTDIGTRFFNKCGIANVVLKQIEMREVERKKILEIMKQRNRISKIKDQMEQVPNELEDGTANPYIADLEVQLRELQEILQQDIDTYELSFERSRAIRNSKI</sequence>
<dbReference type="EMBL" id="LNIX01000005">
    <property type="protein sequence ID" value="OXA54192.1"/>
    <property type="molecule type" value="Genomic_DNA"/>
</dbReference>
<dbReference type="Proteomes" id="UP000198287">
    <property type="component" value="Unassembled WGS sequence"/>
</dbReference>
<evidence type="ECO:0000313" key="2">
    <source>
        <dbReference type="Proteomes" id="UP000198287"/>
    </source>
</evidence>
<comment type="caution">
    <text evidence="1">The sequence shown here is derived from an EMBL/GenBank/DDBJ whole genome shotgun (WGS) entry which is preliminary data.</text>
</comment>
<protein>
    <submittedName>
        <fullName evidence="1">Uncharacterized protein</fullName>
    </submittedName>
</protein>
<accession>A0A226E991</accession>
<keyword evidence="2" id="KW-1185">Reference proteome</keyword>
<name>A0A226E991_FOLCA</name>
<organism evidence="1 2">
    <name type="scientific">Folsomia candida</name>
    <name type="common">Springtail</name>
    <dbReference type="NCBI Taxonomy" id="158441"/>
    <lineage>
        <taxon>Eukaryota</taxon>
        <taxon>Metazoa</taxon>
        <taxon>Ecdysozoa</taxon>
        <taxon>Arthropoda</taxon>
        <taxon>Hexapoda</taxon>
        <taxon>Collembola</taxon>
        <taxon>Entomobryomorpha</taxon>
        <taxon>Isotomoidea</taxon>
        <taxon>Isotomidae</taxon>
        <taxon>Proisotominae</taxon>
        <taxon>Folsomia</taxon>
    </lineage>
</organism>
<gene>
    <name evidence="1" type="ORF">Fcan01_11567</name>
</gene>
<evidence type="ECO:0000313" key="1">
    <source>
        <dbReference type="EMBL" id="OXA54192.1"/>
    </source>
</evidence>
<dbReference type="AlphaFoldDB" id="A0A226E991"/>